<evidence type="ECO:0000256" key="2">
    <source>
        <dbReference type="ARBA" id="ARBA00013081"/>
    </source>
</evidence>
<reference evidence="6" key="1">
    <citation type="submission" date="2022-11" db="UniProtKB">
        <authorList>
            <consortium name="EnsemblMetazoa"/>
        </authorList>
    </citation>
    <scope>IDENTIFICATION</scope>
</reference>
<proteinExistence type="inferred from homology"/>
<dbReference type="AlphaFoldDB" id="A0A913WV30"/>
<dbReference type="InterPro" id="IPR051021">
    <property type="entry name" value="Mito_Ser/Thr_phosphatase"/>
</dbReference>
<name>A0A913WV30_EXADI</name>
<evidence type="ECO:0000313" key="6">
    <source>
        <dbReference type="EnsemblMetazoa" id="XP_020894585.1"/>
    </source>
</evidence>
<comment type="similarity">
    <text evidence="1">Belongs to the phosphoglycerate mutase family. BPG-dependent PGAM subfamily.</text>
</comment>
<dbReference type="GeneID" id="110233619"/>
<dbReference type="OrthoDB" id="2118094at2759"/>
<dbReference type="SUPFAM" id="SSF53254">
    <property type="entry name" value="Phosphoglycerate mutase-like"/>
    <property type="match status" value="1"/>
</dbReference>
<keyword evidence="7" id="KW-1185">Reference proteome</keyword>
<dbReference type="PANTHER" id="PTHR20935:SF0">
    <property type="entry name" value="SERINE_THREONINE-PROTEIN PHOSPHATASE PGAM5, MITOCHONDRIAL"/>
    <property type="match status" value="1"/>
</dbReference>
<protein>
    <recommendedName>
        <fullName evidence="4">Serine/threonine-protein phosphatase PGAM5, mitochondrial</fullName>
        <ecNumber evidence="2">3.1.3.16</ecNumber>
    </recommendedName>
    <alternativeName>
        <fullName evidence="5">Serine/threonine-protein phosphatase Pgam5, mitochondrial</fullName>
    </alternativeName>
</protein>
<dbReference type="EC" id="3.1.3.16" evidence="2"/>
<dbReference type="Pfam" id="PF00300">
    <property type="entry name" value="His_Phos_1"/>
    <property type="match status" value="2"/>
</dbReference>
<dbReference type="RefSeq" id="XP_020894585.1">
    <property type="nucleotide sequence ID" value="XM_021038926.2"/>
</dbReference>
<dbReference type="PANTHER" id="PTHR20935">
    <property type="entry name" value="PHOSPHOGLYCERATE MUTASE-RELATED"/>
    <property type="match status" value="1"/>
</dbReference>
<dbReference type="GO" id="GO:0090141">
    <property type="term" value="P:positive regulation of mitochondrial fission"/>
    <property type="evidence" value="ECO:0007669"/>
    <property type="project" value="TreeGrafter"/>
</dbReference>
<organism evidence="6 7">
    <name type="scientific">Exaiptasia diaphana</name>
    <name type="common">Tropical sea anemone</name>
    <name type="synonym">Aiptasia pulchella</name>
    <dbReference type="NCBI Taxonomy" id="2652724"/>
    <lineage>
        <taxon>Eukaryota</taxon>
        <taxon>Metazoa</taxon>
        <taxon>Cnidaria</taxon>
        <taxon>Anthozoa</taxon>
        <taxon>Hexacorallia</taxon>
        <taxon>Actiniaria</taxon>
        <taxon>Aiptasiidae</taxon>
        <taxon>Exaiptasia</taxon>
    </lineage>
</organism>
<dbReference type="KEGG" id="epa:110233619"/>
<dbReference type="CDD" id="cd07067">
    <property type="entry name" value="HP_PGM_like"/>
    <property type="match status" value="1"/>
</dbReference>
<dbReference type="Proteomes" id="UP000887567">
    <property type="component" value="Unplaced"/>
</dbReference>
<accession>A0A913WV30</accession>
<keyword evidence="3" id="KW-0378">Hydrolase</keyword>
<evidence type="ECO:0000256" key="4">
    <source>
        <dbReference type="ARBA" id="ARBA00039765"/>
    </source>
</evidence>
<evidence type="ECO:0000256" key="5">
    <source>
        <dbReference type="ARBA" id="ARBA00040722"/>
    </source>
</evidence>
<sequence length="287" mass="33048">MSRFRQIGRIAALGLASVSGAVFVCSNMRNTVLAKPVDYFENDRDFRTRLAMMFRPSFSQWDDNWDMCETTSRSKKKSKLTEDNVDNEPDIKPTAKRHLVFIRHAQYKDNEELDEKRILTELGRIQADITGQRLKDLNKPFTKIIVSDLVRAKETAEIIFKHLPDVPRESCSLLREGAPIPPEPPSSNWRPEQKKFFQDSARIEAAFRKHVHRADTMQSGDTIEIYICHANVIRYFICRALQFPPEGWLRMSIGHCGITTMTIRPNGRISLRSMGDTGHLPPEKITF</sequence>
<dbReference type="InterPro" id="IPR029033">
    <property type="entry name" value="His_PPase_superfam"/>
</dbReference>
<dbReference type="GO" id="GO:0004722">
    <property type="term" value="F:protein serine/threonine phosphatase activity"/>
    <property type="evidence" value="ECO:0007669"/>
    <property type="project" value="UniProtKB-EC"/>
</dbReference>
<dbReference type="Gene3D" id="3.40.50.1240">
    <property type="entry name" value="Phosphoglycerate mutase-like"/>
    <property type="match status" value="1"/>
</dbReference>
<dbReference type="GO" id="GO:0005739">
    <property type="term" value="C:mitochondrion"/>
    <property type="evidence" value="ECO:0007669"/>
    <property type="project" value="TreeGrafter"/>
</dbReference>
<dbReference type="OMA" id="RWLGLNH"/>
<dbReference type="InterPro" id="IPR013078">
    <property type="entry name" value="His_Pase_superF_clade-1"/>
</dbReference>
<evidence type="ECO:0000256" key="3">
    <source>
        <dbReference type="ARBA" id="ARBA00022801"/>
    </source>
</evidence>
<evidence type="ECO:0000313" key="7">
    <source>
        <dbReference type="Proteomes" id="UP000887567"/>
    </source>
</evidence>
<dbReference type="EnsemblMetazoa" id="XM_021038926.2">
    <property type="protein sequence ID" value="XP_020894585.1"/>
    <property type="gene ID" value="LOC110233619"/>
</dbReference>
<dbReference type="SMART" id="SM00855">
    <property type="entry name" value="PGAM"/>
    <property type="match status" value="1"/>
</dbReference>
<evidence type="ECO:0000256" key="1">
    <source>
        <dbReference type="ARBA" id="ARBA00006717"/>
    </source>
</evidence>